<dbReference type="Proteomes" id="UP001151699">
    <property type="component" value="Unassembled WGS sequence"/>
</dbReference>
<comment type="catalytic activity">
    <reaction evidence="13">
        <text>firefly D-luciferin + ATP + O2 = firefly oxyluciferin + hnu + AMP + CO2 + diphosphate</text>
        <dbReference type="Rhea" id="RHEA:10732"/>
        <dbReference type="ChEBI" id="CHEBI:15379"/>
        <dbReference type="ChEBI" id="CHEBI:16526"/>
        <dbReference type="ChEBI" id="CHEBI:16792"/>
        <dbReference type="ChEBI" id="CHEBI:30212"/>
        <dbReference type="ChEBI" id="CHEBI:30616"/>
        <dbReference type="ChEBI" id="CHEBI:33019"/>
        <dbReference type="ChEBI" id="CHEBI:58038"/>
        <dbReference type="ChEBI" id="CHEBI:456215"/>
        <dbReference type="EC" id="1.13.12.7"/>
    </reaction>
</comment>
<keyword evidence="6" id="KW-0547">Nucleotide-binding</keyword>
<dbReference type="GO" id="GO:0005777">
    <property type="term" value="C:peroxisome"/>
    <property type="evidence" value="ECO:0007669"/>
    <property type="project" value="UniProtKB-SubCell"/>
</dbReference>
<dbReference type="OrthoDB" id="10253869at2759"/>
<name>A0A9Q0MJ99_9DIPT</name>
<dbReference type="PROSITE" id="PS51881">
    <property type="entry name" value="OCT"/>
    <property type="match status" value="1"/>
</dbReference>
<reference evidence="15" key="1">
    <citation type="submission" date="2022-07" db="EMBL/GenBank/DDBJ databases">
        <authorList>
            <person name="Trinca V."/>
            <person name="Uliana J.V.C."/>
            <person name="Torres T.T."/>
            <person name="Ward R.J."/>
            <person name="Monesi N."/>
        </authorList>
    </citation>
    <scope>NUCLEOTIDE SEQUENCE</scope>
    <source>
        <strain evidence="15">HSMRA1968</strain>
        <tissue evidence="15">Whole embryos</tissue>
    </source>
</reference>
<keyword evidence="11" id="KW-0455">Luminescence</keyword>
<evidence type="ECO:0000313" key="15">
    <source>
        <dbReference type="EMBL" id="KAJ6627767.1"/>
    </source>
</evidence>
<organism evidence="15 16">
    <name type="scientific">Pseudolycoriella hygida</name>
    <dbReference type="NCBI Taxonomy" id="35572"/>
    <lineage>
        <taxon>Eukaryota</taxon>
        <taxon>Metazoa</taxon>
        <taxon>Ecdysozoa</taxon>
        <taxon>Arthropoda</taxon>
        <taxon>Hexapoda</taxon>
        <taxon>Insecta</taxon>
        <taxon>Pterygota</taxon>
        <taxon>Neoptera</taxon>
        <taxon>Endopterygota</taxon>
        <taxon>Diptera</taxon>
        <taxon>Nematocera</taxon>
        <taxon>Sciaroidea</taxon>
        <taxon>Sciaridae</taxon>
        <taxon>Pseudolycoriella</taxon>
    </lineage>
</organism>
<accession>A0A9Q0MJ99</accession>
<feature type="domain" description="OCT" evidence="14">
    <location>
        <begin position="1"/>
        <end position="50"/>
    </location>
</feature>
<evidence type="ECO:0000256" key="6">
    <source>
        <dbReference type="ARBA" id="ARBA00022840"/>
    </source>
</evidence>
<keyword evidence="9" id="KW-0503">Monooxygenase</keyword>
<dbReference type="InterPro" id="IPR045851">
    <property type="entry name" value="AMP-bd_C_sf"/>
</dbReference>
<evidence type="ECO:0000259" key="14">
    <source>
        <dbReference type="PROSITE" id="PS51881"/>
    </source>
</evidence>
<dbReference type="Gene3D" id="3.30.300.30">
    <property type="match status" value="1"/>
</dbReference>
<dbReference type="InterPro" id="IPR000873">
    <property type="entry name" value="AMP-dep_synth/lig_dom"/>
</dbReference>
<evidence type="ECO:0000313" key="16">
    <source>
        <dbReference type="Proteomes" id="UP001151699"/>
    </source>
</evidence>
<dbReference type="GO" id="GO:0005524">
    <property type="term" value="F:ATP binding"/>
    <property type="evidence" value="ECO:0007669"/>
    <property type="project" value="UniProtKB-KW"/>
</dbReference>
<dbReference type="Gene3D" id="2.30.38.10">
    <property type="entry name" value="Luciferase, Domain 3"/>
    <property type="match status" value="1"/>
</dbReference>
<dbReference type="InterPro" id="IPR025110">
    <property type="entry name" value="AMP-bd_C"/>
</dbReference>
<dbReference type="InterPro" id="IPR020845">
    <property type="entry name" value="AMP-binding_CS"/>
</dbReference>
<comment type="similarity">
    <text evidence="3">Belongs to the ATP-dependent AMP-binding enzyme family.</text>
</comment>
<dbReference type="SUPFAM" id="SSF56801">
    <property type="entry name" value="Acetyl-CoA synthetase-like"/>
    <property type="match status" value="1"/>
</dbReference>
<dbReference type="PROSITE" id="PS00455">
    <property type="entry name" value="AMP_BINDING"/>
    <property type="match status" value="1"/>
</dbReference>
<keyword evidence="8" id="KW-0560">Oxidoreductase</keyword>
<evidence type="ECO:0000256" key="10">
    <source>
        <dbReference type="ARBA" id="ARBA00023140"/>
    </source>
</evidence>
<dbReference type="CDD" id="cd05911">
    <property type="entry name" value="Firefly_Luc_like"/>
    <property type="match status" value="1"/>
</dbReference>
<proteinExistence type="inferred from homology"/>
<dbReference type="Pfam" id="PF13193">
    <property type="entry name" value="AMP-binding_C"/>
    <property type="match status" value="1"/>
</dbReference>
<dbReference type="GO" id="GO:0016405">
    <property type="term" value="F:CoA-ligase activity"/>
    <property type="evidence" value="ECO:0007669"/>
    <property type="project" value="TreeGrafter"/>
</dbReference>
<protein>
    <recommendedName>
        <fullName evidence="5">Luciferin 4-monooxygenase</fullName>
        <ecNumber evidence="4">1.13.12.7</ecNumber>
    </recommendedName>
</protein>
<keyword evidence="6" id="KW-0067">ATP-binding</keyword>
<keyword evidence="7" id="KW-0460">Magnesium</keyword>
<comment type="cofactor">
    <cofactor evidence="1">
        <name>Mg(2+)</name>
        <dbReference type="ChEBI" id="CHEBI:18420"/>
    </cofactor>
</comment>
<dbReference type="EMBL" id="WJQU01003090">
    <property type="protein sequence ID" value="KAJ6627767.1"/>
    <property type="molecule type" value="Genomic_DNA"/>
</dbReference>
<evidence type="ECO:0000256" key="7">
    <source>
        <dbReference type="ARBA" id="ARBA00022842"/>
    </source>
</evidence>
<evidence type="ECO:0000256" key="11">
    <source>
        <dbReference type="ARBA" id="ARBA00023223"/>
    </source>
</evidence>
<evidence type="ECO:0000256" key="8">
    <source>
        <dbReference type="ARBA" id="ARBA00023002"/>
    </source>
</evidence>
<evidence type="ECO:0000256" key="1">
    <source>
        <dbReference type="ARBA" id="ARBA00001946"/>
    </source>
</evidence>
<keyword evidence="12" id="KW-0599">Photoprotein</keyword>
<dbReference type="GO" id="GO:0008218">
    <property type="term" value="P:bioluminescence"/>
    <property type="evidence" value="ECO:0007669"/>
    <property type="project" value="UniProtKB-KW"/>
</dbReference>
<dbReference type="EC" id="1.13.12.7" evidence="4"/>
<evidence type="ECO:0000256" key="9">
    <source>
        <dbReference type="ARBA" id="ARBA00023033"/>
    </source>
</evidence>
<evidence type="ECO:0000256" key="13">
    <source>
        <dbReference type="ARBA" id="ARBA00048497"/>
    </source>
</evidence>
<evidence type="ECO:0000256" key="5">
    <source>
        <dbReference type="ARBA" id="ARBA00019043"/>
    </source>
</evidence>
<dbReference type="InterPro" id="IPR015349">
    <property type="entry name" value="OCT_dom"/>
</dbReference>
<keyword evidence="10" id="KW-0576">Peroxisome</keyword>
<dbReference type="PANTHER" id="PTHR24096:SF423">
    <property type="entry name" value="GM05240P"/>
    <property type="match status" value="1"/>
</dbReference>
<evidence type="ECO:0000256" key="2">
    <source>
        <dbReference type="ARBA" id="ARBA00004275"/>
    </source>
</evidence>
<comment type="subcellular location">
    <subcellularLocation>
        <location evidence="2">Peroxisome</location>
    </subcellularLocation>
</comment>
<evidence type="ECO:0000256" key="3">
    <source>
        <dbReference type="ARBA" id="ARBA00006432"/>
    </source>
</evidence>
<sequence length="504" mass="55563">MMIDGISGETLSAIQVLNRSIEVSKALLKAGIRPGDIVSIISENRFEYVYIFFGTIFVNCAVAPLNPTYNEKELEHAINLTKPKFVFASDATIEKVSNVTRSLSYVKQLIRIGNGAAAKHVLPWNDFLNPQSIKNVKFEPKPVDKSKTICVLVCSSGTTGLAKGVQLSQDNIVVAIRHAFVSKKTDLDYDVVILGLLPLYHIYGCEVLTCVMATVPGRIILLQNFEEKNFLSSIEKYRCTHLFLVPPLMVFLSKHPNVDKYDLSSIRVIHSGAAPLSKETEDAVKHRLKNPNLEINQGYGMSELTSGVLSQKTVVKPGSVGDVNLGVFVKVIDEKGNAVGPNQTGELCFKGKRVMAGYIDNKQATSAMIDDDGWLHTGDIGYYDKDFQFYIVDRIKELIKWKGFQVAPAEIEALLLTHPKIIDCGVIGKPDEVAGELAMAFVVRADESLTENDVVEFVNKNSSPAKKLRGGVIFIAAIPKSPAGKILRRDLRELLKKTLIKSKL</sequence>
<keyword evidence="16" id="KW-1185">Reference proteome</keyword>
<dbReference type="Gene3D" id="3.40.50.980">
    <property type="match status" value="2"/>
</dbReference>
<evidence type="ECO:0000256" key="4">
    <source>
        <dbReference type="ARBA" id="ARBA00012532"/>
    </source>
</evidence>
<dbReference type="FunFam" id="3.30.300.30:FF:000007">
    <property type="entry name" value="4-coumarate--CoA ligase 2"/>
    <property type="match status" value="1"/>
</dbReference>
<gene>
    <name evidence="15" type="primary">LUCI_6</name>
    <name evidence="15" type="ORF">Bhyg_16661</name>
</gene>
<comment type="caution">
    <text evidence="15">The sequence shown here is derived from an EMBL/GenBank/DDBJ whole genome shotgun (WGS) entry which is preliminary data.</text>
</comment>
<dbReference type="Pfam" id="PF00501">
    <property type="entry name" value="AMP-binding"/>
    <property type="match status" value="1"/>
</dbReference>
<dbReference type="PANTHER" id="PTHR24096">
    <property type="entry name" value="LONG-CHAIN-FATTY-ACID--COA LIGASE"/>
    <property type="match status" value="1"/>
</dbReference>
<dbReference type="AlphaFoldDB" id="A0A9Q0MJ99"/>
<dbReference type="GO" id="GO:0004497">
    <property type="term" value="F:monooxygenase activity"/>
    <property type="evidence" value="ECO:0007669"/>
    <property type="project" value="UniProtKB-KW"/>
</dbReference>
<evidence type="ECO:0000256" key="12">
    <source>
        <dbReference type="ARBA" id="ARBA00023262"/>
    </source>
</evidence>